<protein>
    <submittedName>
        <fullName evidence="1">AAA_6 domain-containing protein</fullName>
    </submittedName>
</protein>
<organism evidence="1">
    <name type="scientific">Anisakis simplex</name>
    <name type="common">Herring worm</name>
    <dbReference type="NCBI Taxonomy" id="6269"/>
    <lineage>
        <taxon>Eukaryota</taxon>
        <taxon>Metazoa</taxon>
        <taxon>Ecdysozoa</taxon>
        <taxon>Nematoda</taxon>
        <taxon>Chromadorea</taxon>
        <taxon>Rhabditida</taxon>
        <taxon>Spirurina</taxon>
        <taxon>Ascaridomorpha</taxon>
        <taxon>Ascaridoidea</taxon>
        <taxon>Anisakidae</taxon>
        <taxon>Anisakis</taxon>
        <taxon>Anisakis simplex complex</taxon>
    </lineage>
</organism>
<reference evidence="1" key="1">
    <citation type="submission" date="2017-02" db="UniProtKB">
        <authorList>
            <consortium name="WormBaseParasite"/>
        </authorList>
    </citation>
    <scope>IDENTIFICATION</scope>
</reference>
<dbReference type="WBParaSite" id="ASIM_0000697101-mRNA-1">
    <property type="protein sequence ID" value="ASIM_0000697101-mRNA-1"/>
    <property type="gene ID" value="ASIM_0000697101"/>
</dbReference>
<dbReference type="AlphaFoldDB" id="A0A0M3JH60"/>
<name>A0A0M3JH60_ANISI</name>
<accession>A0A0M3JH60</accession>
<evidence type="ECO:0000313" key="1">
    <source>
        <dbReference type="WBParaSite" id="ASIM_0000697101-mRNA-1"/>
    </source>
</evidence>
<sequence>LAGMIAELMKDSQVQLVMDLDLLRSLFIHPTSRIQTTVASGDESYVRQLLSLLEPLKVHGRVEYDVSAPCLADLSHFLWSAVEYARAQREVTSYCRNCSCDGRAHNTKQYQWIFD</sequence>
<proteinExistence type="predicted"/>